<dbReference type="PANTHER" id="PTHR22916:SF3">
    <property type="entry name" value="UDP-GLCNAC:BETAGAL BETA-1,3-N-ACETYLGLUCOSAMINYLTRANSFERASE-LIKE PROTEIN 1"/>
    <property type="match status" value="1"/>
</dbReference>
<dbReference type="Gene3D" id="3.90.550.10">
    <property type="entry name" value="Spore Coat Polysaccharide Biosynthesis Protein SpsA, Chain A"/>
    <property type="match status" value="1"/>
</dbReference>
<keyword evidence="2" id="KW-0808">Transferase</keyword>
<dbReference type="PANTHER" id="PTHR22916">
    <property type="entry name" value="GLYCOSYLTRANSFERASE"/>
    <property type="match status" value="1"/>
</dbReference>
<dbReference type="Proteomes" id="UP000537141">
    <property type="component" value="Unassembled WGS sequence"/>
</dbReference>
<dbReference type="Pfam" id="PF00535">
    <property type="entry name" value="Glycos_transf_2"/>
    <property type="match status" value="1"/>
</dbReference>
<sequence length="296" mass="33949">MPKISVILPVYNAEKYIEEAVKSILNQSFHDFEFIIINDGSTDNSLLLLQQLAKEDRRIMLITRENKGLIATLNEAISLAKAEYIARMDADDIALPLRLEKQFNYLTQHPDVAVLGTGYRFMSEAGEVGQKRRTLTSYEDLKASLFFGNPIAHPSVMINYKLLGSKLKYLDEYKTIEDFELWCRIAKEHKIENLKEVLLHYRLLPSSISGQNIEKQILSAAKVLTQQPLLEGKKNTIKLLQTTYCYSINSANYIQLLLACFKLNWINLFNPKINKLNLFKRSLFALLAASKKNLRT</sequence>
<name>A0A7X0TT22_9GAMM</name>
<evidence type="ECO:0000313" key="2">
    <source>
        <dbReference type="EMBL" id="MBB6542746.1"/>
    </source>
</evidence>
<protein>
    <submittedName>
        <fullName evidence="2">Glycosyltransferase involved in cell wall biosynthesis</fullName>
    </submittedName>
</protein>
<dbReference type="RefSeq" id="WP_184423557.1">
    <property type="nucleotide sequence ID" value="NZ_AP027362.1"/>
</dbReference>
<keyword evidence="3" id="KW-1185">Reference proteome</keyword>
<accession>A0A7X0TT22</accession>
<dbReference type="SUPFAM" id="SSF53448">
    <property type="entry name" value="Nucleotide-diphospho-sugar transferases"/>
    <property type="match status" value="1"/>
</dbReference>
<dbReference type="CDD" id="cd00761">
    <property type="entry name" value="Glyco_tranf_GTA_type"/>
    <property type="match status" value="1"/>
</dbReference>
<gene>
    <name evidence="2" type="ORF">HNQ55_001246</name>
</gene>
<dbReference type="InterPro" id="IPR001173">
    <property type="entry name" value="Glyco_trans_2-like"/>
</dbReference>
<evidence type="ECO:0000313" key="3">
    <source>
        <dbReference type="Proteomes" id="UP000537141"/>
    </source>
</evidence>
<dbReference type="AlphaFoldDB" id="A0A7X0TT22"/>
<comment type="caution">
    <text evidence="2">The sequence shown here is derived from an EMBL/GenBank/DDBJ whole genome shotgun (WGS) entry which is preliminary data.</text>
</comment>
<proteinExistence type="predicted"/>
<feature type="domain" description="Glycosyltransferase 2-like" evidence="1">
    <location>
        <begin position="5"/>
        <end position="155"/>
    </location>
</feature>
<dbReference type="InterPro" id="IPR029044">
    <property type="entry name" value="Nucleotide-diphossugar_trans"/>
</dbReference>
<dbReference type="EMBL" id="JACHHU010000007">
    <property type="protein sequence ID" value="MBB6542746.1"/>
    <property type="molecule type" value="Genomic_DNA"/>
</dbReference>
<evidence type="ECO:0000259" key="1">
    <source>
        <dbReference type="Pfam" id="PF00535"/>
    </source>
</evidence>
<organism evidence="2 3">
    <name type="scientific">Thalassotalea piscium</name>
    <dbReference type="NCBI Taxonomy" id="1230533"/>
    <lineage>
        <taxon>Bacteria</taxon>
        <taxon>Pseudomonadati</taxon>
        <taxon>Pseudomonadota</taxon>
        <taxon>Gammaproteobacteria</taxon>
        <taxon>Alteromonadales</taxon>
        <taxon>Colwelliaceae</taxon>
        <taxon>Thalassotalea</taxon>
    </lineage>
</organism>
<reference evidence="2 3" key="1">
    <citation type="submission" date="2020-08" db="EMBL/GenBank/DDBJ databases">
        <title>Genomic Encyclopedia of Type Strains, Phase IV (KMG-IV): sequencing the most valuable type-strain genomes for metagenomic binning, comparative biology and taxonomic classification.</title>
        <authorList>
            <person name="Goeker M."/>
        </authorList>
    </citation>
    <scope>NUCLEOTIDE SEQUENCE [LARGE SCALE GENOMIC DNA]</scope>
    <source>
        <strain evidence="2 3">DSM 26287</strain>
    </source>
</reference>
<dbReference type="GO" id="GO:0016758">
    <property type="term" value="F:hexosyltransferase activity"/>
    <property type="evidence" value="ECO:0007669"/>
    <property type="project" value="UniProtKB-ARBA"/>
</dbReference>